<sequence length="277" mass="29153">MMRVTTVDMFGAAPGRGSALDVLVRTEASAQDAAQTAAEFARGSDSCETVLVDECSRTRKTFASRIFNAEGETPFATHSLAGVAACLVGTGRLAPGEVGRAAAAGTQWVWTDGSEVRVPFDGPAVRQELAHEAAEFGWATGESHAGGVGRAFNFVRVAADPRDMPVPDLDRMRELEVTDLTAFRWDPARREVLACVFAPGFGIPEDAGCLPAAAALGVAALQLGAPDSAPLTIRQVTRHGTESVFGCVGSLRDGAARVRITGRVWVPQGDDQKAWEA</sequence>
<dbReference type="PIRSF" id="PIRSF016184">
    <property type="entry name" value="PhzC_PhzF"/>
    <property type="match status" value="1"/>
</dbReference>
<organism evidence="1 2">
    <name type="scientific">Nocardia vulneris</name>
    <dbReference type="NCBI Taxonomy" id="1141657"/>
    <lineage>
        <taxon>Bacteria</taxon>
        <taxon>Bacillati</taxon>
        <taxon>Actinomycetota</taxon>
        <taxon>Actinomycetes</taxon>
        <taxon>Mycobacteriales</taxon>
        <taxon>Nocardiaceae</taxon>
        <taxon>Nocardia</taxon>
    </lineage>
</organism>
<gene>
    <name evidence="1" type="ORF">FG87_09355</name>
</gene>
<name>A0ABR4ZI57_9NOCA</name>
<dbReference type="EMBL" id="JNFP01000009">
    <property type="protein sequence ID" value="KIA65091.1"/>
    <property type="molecule type" value="Genomic_DNA"/>
</dbReference>
<dbReference type="Proteomes" id="UP000031364">
    <property type="component" value="Unassembled WGS sequence"/>
</dbReference>
<dbReference type="InterPro" id="IPR003719">
    <property type="entry name" value="Phenazine_PhzF-like"/>
</dbReference>
<evidence type="ECO:0000313" key="1">
    <source>
        <dbReference type="EMBL" id="KIA65091.1"/>
    </source>
</evidence>
<dbReference type="Pfam" id="PF02567">
    <property type="entry name" value="PhzC-PhzF"/>
    <property type="match status" value="1"/>
</dbReference>
<dbReference type="Gene3D" id="3.10.310.10">
    <property type="entry name" value="Diaminopimelate Epimerase, Chain A, domain 1"/>
    <property type="match status" value="2"/>
</dbReference>
<reference evidence="1 2" key="1">
    <citation type="journal article" date="2014" name="Int. J. Syst. Evol. Microbiol.">
        <title>Nocardia vulneris sp. nov., isolated from wounds of human patients in North America.</title>
        <authorList>
            <person name="Lasker B.A."/>
            <person name="Bell M."/>
            <person name="Klenk H.P."/>
            <person name="Sproer C."/>
            <person name="Schumann C."/>
            <person name="Schumann P."/>
            <person name="Brown J.M."/>
        </authorList>
    </citation>
    <scope>NUCLEOTIDE SEQUENCE [LARGE SCALE GENOMIC DNA]</scope>
    <source>
        <strain evidence="1 2">W9851</strain>
    </source>
</reference>
<dbReference type="SUPFAM" id="SSF54506">
    <property type="entry name" value="Diaminopimelate epimerase-like"/>
    <property type="match status" value="1"/>
</dbReference>
<proteinExistence type="predicted"/>
<comment type="caution">
    <text evidence="1">The sequence shown here is derived from an EMBL/GenBank/DDBJ whole genome shotgun (WGS) entry which is preliminary data.</text>
</comment>
<keyword evidence="2" id="KW-1185">Reference proteome</keyword>
<protein>
    <submittedName>
        <fullName evidence="1">Phenazine biosynthesis protein PhzF</fullName>
    </submittedName>
</protein>
<accession>A0ABR4ZI57</accession>
<evidence type="ECO:0000313" key="2">
    <source>
        <dbReference type="Proteomes" id="UP000031364"/>
    </source>
</evidence>